<dbReference type="InterPro" id="IPR049449">
    <property type="entry name" value="TesB_ACOT8-like_N"/>
</dbReference>
<dbReference type="Gene3D" id="2.40.160.210">
    <property type="entry name" value="Acyl-CoA thioesterase, double hotdog domain"/>
    <property type="match status" value="1"/>
</dbReference>
<dbReference type="Pfam" id="PF20789">
    <property type="entry name" value="4HBT_3C"/>
    <property type="match status" value="1"/>
</dbReference>
<accession>A0ABS0XMH1</accession>
<organism evidence="3 4">
    <name type="scientific">Sphingomonas mollis</name>
    <dbReference type="NCBI Taxonomy" id="2795726"/>
    <lineage>
        <taxon>Bacteria</taxon>
        <taxon>Pseudomonadati</taxon>
        <taxon>Pseudomonadota</taxon>
        <taxon>Alphaproteobacteria</taxon>
        <taxon>Sphingomonadales</taxon>
        <taxon>Sphingomonadaceae</taxon>
        <taxon>Sphingomonas</taxon>
    </lineage>
</organism>
<proteinExistence type="predicted"/>
<dbReference type="InterPro" id="IPR049450">
    <property type="entry name" value="ACOT8-like_C"/>
</dbReference>
<evidence type="ECO:0000313" key="4">
    <source>
        <dbReference type="Proteomes" id="UP000640426"/>
    </source>
</evidence>
<evidence type="ECO:0000259" key="2">
    <source>
        <dbReference type="Pfam" id="PF20789"/>
    </source>
</evidence>
<dbReference type="Pfam" id="PF13622">
    <property type="entry name" value="4HBT_3"/>
    <property type="match status" value="1"/>
</dbReference>
<feature type="domain" description="Acyl-CoA thioesterase-like C-terminal" evidence="2">
    <location>
        <begin position="125"/>
        <end position="257"/>
    </location>
</feature>
<sequence>MGSETLGVGALIAALKPSGDGWQTTVPDGWLQGRTAYGGLSSALALHVAQRSDVDLPPLRSAQIAFIGPLSGVITLRAERLRRGRNAAYVQVDISGDAGLGLRAMFVFVATMASSIDHRTGRHTDCPPPMLEEPGSFGIPAVAFTKNFEFIDRPDATTPTAWRRWVRLRDRTALDPAVELLAVADCLPPAALRLIGRPAPVSSMTWLVNLLMPVPRTRDGWWLLNAHTDHASEGYSSQRMAVWNTDLTPVAEQMQGVAIFA</sequence>
<keyword evidence="4" id="KW-1185">Reference proteome</keyword>
<gene>
    <name evidence="3" type="ORF">JAO74_03900</name>
</gene>
<dbReference type="RefSeq" id="WP_199035350.1">
    <property type="nucleotide sequence ID" value="NZ_JAELXS010000002.1"/>
</dbReference>
<name>A0ABS0XMH1_9SPHN</name>
<evidence type="ECO:0000259" key="1">
    <source>
        <dbReference type="Pfam" id="PF13622"/>
    </source>
</evidence>
<comment type="caution">
    <text evidence="3">The sequence shown here is derived from an EMBL/GenBank/DDBJ whole genome shotgun (WGS) entry which is preliminary data.</text>
</comment>
<dbReference type="InterPro" id="IPR029069">
    <property type="entry name" value="HotDog_dom_sf"/>
</dbReference>
<dbReference type="InterPro" id="IPR042171">
    <property type="entry name" value="Acyl-CoA_hotdog"/>
</dbReference>
<reference evidence="4" key="1">
    <citation type="submission" date="2020-12" db="EMBL/GenBank/DDBJ databases">
        <title>Hymenobacter sp.</title>
        <authorList>
            <person name="Kim M.K."/>
        </authorList>
    </citation>
    <scope>NUCLEOTIDE SEQUENCE [LARGE SCALE GENOMIC DNA]</scope>
    <source>
        <strain evidence="4">BT553</strain>
    </source>
</reference>
<dbReference type="Proteomes" id="UP000640426">
    <property type="component" value="Unassembled WGS sequence"/>
</dbReference>
<dbReference type="EMBL" id="JAELXS010000002">
    <property type="protein sequence ID" value="MBJ6120933.1"/>
    <property type="molecule type" value="Genomic_DNA"/>
</dbReference>
<evidence type="ECO:0000313" key="3">
    <source>
        <dbReference type="EMBL" id="MBJ6120933.1"/>
    </source>
</evidence>
<dbReference type="SUPFAM" id="SSF54637">
    <property type="entry name" value="Thioesterase/thiol ester dehydrase-isomerase"/>
    <property type="match status" value="2"/>
</dbReference>
<protein>
    <submittedName>
        <fullName evidence="3">Thioesterase family protein</fullName>
    </submittedName>
</protein>
<feature type="domain" description="Acyl-CoA thioesterase-like N-terminal HotDog" evidence="1">
    <location>
        <begin position="27"/>
        <end position="108"/>
    </location>
</feature>